<sequence length="801" mass="90393">MPSILDPYSITGLPRISTTSSDDGFSSLCAISEISNKDTPFIDLAIDGSIIGTYILRPTPKLVWSFAISPITVVDCLDSFNTVEDGESDKVVVCVSERKKKFFILIEKLKTDSDDINVKSEKILITGKKIIGLKFSNNGDSFYSISENGQVGLYDFKFEGDETKKIDPISFIEGTSKTSKVLFHKFMKTSQSLDIAKAEGYLLSLEYSNKNFNFKVYALLNDKNILEMSNSTLSSLSKLNLDSLKIIYDPSGNLIILDIINYNLFCFKIPTGELMKKISLANKLSNFPQNREITLLVPAPNRLLLAINNTIFLIELKHEAILDTYTTSSPSSVLALLQCPFVKGNSLNTKESNFFVLNKNMKNGSVSLKNFSIDVGYGNLADCLGKGINRVTEYSDDKVFFQNEVKAFTDLIKIDSNKAQLQEEDTIASGELYQLYCFLKESALSADVARWESIFVPYMKTSTKSFESLRNEIKDSSLHKIDNQKQDFKIFELENDRIIDSKFIYKIVSLIFKRGEDGKLALYNSNFVPEATLTYLLTHPLFPTEFTKGLLQSLNRFPRLIRQAIVTCPNLSCLELIQQLDLIENNEIFKDLVVRLVEEYSSEKITQETMKIMNSNNQANSETTNNGSFDLDKIIGKIIRLNFGFEILNSFIDSNGLILSLHYSKNESNLEKFINKIDYKINSLLVNSQLLTLVNQSLINANELSPEIGNNTYIKKSKKTKKNKKKAEQAQELKRLEQNTNQTPLTISENINETKMRLESMLTIDKKNDHHGGLFKNNTINGGSGSFDKKVPSYSVEKLII</sequence>
<dbReference type="Pfam" id="PF10395">
    <property type="entry name" value="Utp8_b_propeller"/>
    <property type="match status" value="1"/>
</dbReference>
<dbReference type="STRING" id="669874.A0A1E4TWE9"/>
<protein>
    <recommendedName>
        <fullName evidence="5">U3 small nucleolar RNA-associated protein 8</fullName>
    </recommendedName>
</protein>
<dbReference type="AlphaFoldDB" id="A0A1E4TWE9"/>
<keyword evidence="4" id="KW-1185">Reference proteome</keyword>
<evidence type="ECO:0008006" key="5">
    <source>
        <dbReference type="Google" id="ProtNLM"/>
    </source>
</evidence>
<dbReference type="EMBL" id="KV454013">
    <property type="protein sequence ID" value="ODV96085.1"/>
    <property type="molecule type" value="Genomic_DNA"/>
</dbReference>
<dbReference type="InterPro" id="IPR053881">
    <property type="entry name" value="Utp8_C"/>
</dbReference>
<name>A0A1E4TWE9_PACTA</name>
<dbReference type="Proteomes" id="UP000094236">
    <property type="component" value="Unassembled WGS sequence"/>
</dbReference>
<feature type="domain" description="Utp8 beta-propeller" evidence="1">
    <location>
        <begin position="1"/>
        <end position="388"/>
    </location>
</feature>
<evidence type="ECO:0000259" key="2">
    <source>
        <dbReference type="Pfam" id="PF22542"/>
    </source>
</evidence>
<organism evidence="3 4">
    <name type="scientific">Pachysolen tannophilus NRRL Y-2460</name>
    <dbReference type="NCBI Taxonomy" id="669874"/>
    <lineage>
        <taxon>Eukaryota</taxon>
        <taxon>Fungi</taxon>
        <taxon>Dikarya</taxon>
        <taxon>Ascomycota</taxon>
        <taxon>Saccharomycotina</taxon>
        <taxon>Pichiomycetes</taxon>
        <taxon>Pachysolenaceae</taxon>
        <taxon>Pachysolen</taxon>
    </lineage>
</organism>
<proteinExistence type="predicted"/>
<evidence type="ECO:0000313" key="3">
    <source>
        <dbReference type="EMBL" id="ODV96085.1"/>
    </source>
</evidence>
<evidence type="ECO:0000259" key="1">
    <source>
        <dbReference type="Pfam" id="PF10395"/>
    </source>
</evidence>
<dbReference type="OrthoDB" id="4055624at2759"/>
<dbReference type="SUPFAM" id="SSF101898">
    <property type="entry name" value="NHL repeat"/>
    <property type="match status" value="1"/>
</dbReference>
<accession>A0A1E4TWE9</accession>
<evidence type="ECO:0000313" key="4">
    <source>
        <dbReference type="Proteomes" id="UP000094236"/>
    </source>
</evidence>
<feature type="domain" description="Utp8 C-terminal" evidence="2">
    <location>
        <begin position="415"/>
        <end position="800"/>
    </location>
</feature>
<reference evidence="4" key="1">
    <citation type="submission" date="2016-05" db="EMBL/GenBank/DDBJ databases">
        <title>Comparative genomics of biotechnologically important yeasts.</title>
        <authorList>
            <consortium name="DOE Joint Genome Institute"/>
            <person name="Riley R."/>
            <person name="Haridas S."/>
            <person name="Wolfe K.H."/>
            <person name="Lopes M.R."/>
            <person name="Hittinger C.T."/>
            <person name="Goker M."/>
            <person name="Salamov A."/>
            <person name="Wisecaver J."/>
            <person name="Long T.M."/>
            <person name="Aerts A.L."/>
            <person name="Barry K."/>
            <person name="Choi C."/>
            <person name="Clum A."/>
            <person name="Coughlan A.Y."/>
            <person name="Deshpande S."/>
            <person name="Douglass A.P."/>
            <person name="Hanson S.J."/>
            <person name="Klenk H.-P."/>
            <person name="Labutti K."/>
            <person name="Lapidus A."/>
            <person name="Lindquist E."/>
            <person name="Lipzen A."/>
            <person name="Meier-Kolthoff J.P."/>
            <person name="Ohm R.A."/>
            <person name="Otillar R.P."/>
            <person name="Pangilinan J."/>
            <person name="Peng Y."/>
            <person name="Rokas A."/>
            <person name="Rosa C.A."/>
            <person name="Scheuner C."/>
            <person name="Sibirny A.A."/>
            <person name="Slot J.C."/>
            <person name="Stielow J.B."/>
            <person name="Sun H."/>
            <person name="Kurtzman C.P."/>
            <person name="Blackwell M."/>
            <person name="Grigoriev I.V."/>
            <person name="Jeffries T.W."/>
        </authorList>
    </citation>
    <scope>NUCLEOTIDE SEQUENCE [LARGE SCALE GENOMIC DNA]</scope>
    <source>
        <strain evidence="4">NRRL Y-2460</strain>
    </source>
</reference>
<gene>
    <name evidence="3" type="ORF">PACTADRAFT_2386</name>
</gene>
<dbReference type="Pfam" id="PF22542">
    <property type="entry name" value="Utp8_C"/>
    <property type="match status" value="1"/>
</dbReference>
<dbReference type="InterPro" id="IPR018843">
    <property type="entry name" value="Utp8_b-prop"/>
</dbReference>